<gene>
    <name evidence="5" type="ORF">QYE76_071452</name>
</gene>
<evidence type="ECO:0000259" key="3">
    <source>
        <dbReference type="PROSITE" id="PS50097"/>
    </source>
</evidence>
<proteinExistence type="inferred from homology"/>
<dbReference type="InterPro" id="IPR008974">
    <property type="entry name" value="TRAF-like"/>
</dbReference>
<evidence type="ECO:0008006" key="7">
    <source>
        <dbReference type="Google" id="ProtNLM"/>
    </source>
</evidence>
<dbReference type="Gene3D" id="2.60.210.10">
    <property type="entry name" value="Apoptosis, Tumor Necrosis Factor Receptor Associated Protein 2, Chain A"/>
    <property type="match status" value="1"/>
</dbReference>
<evidence type="ECO:0000256" key="1">
    <source>
        <dbReference type="ARBA" id="ARBA00004906"/>
    </source>
</evidence>
<name>A0AAD8SK47_LOLMU</name>
<reference evidence="5" key="1">
    <citation type="submission" date="2023-07" db="EMBL/GenBank/DDBJ databases">
        <title>A chromosome-level genome assembly of Lolium multiflorum.</title>
        <authorList>
            <person name="Chen Y."/>
            <person name="Copetti D."/>
            <person name="Kolliker R."/>
            <person name="Studer B."/>
        </authorList>
    </citation>
    <scope>NUCLEOTIDE SEQUENCE</scope>
    <source>
        <strain evidence="5">02402/16</strain>
        <tissue evidence="5">Leaf</tissue>
    </source>
</reference>
<accession>A0AAD8SK47</accession>
<dbReference type="InterPro" id="IPR002083">
    <property type="entry name" value="MATH/TRAF_dom"/>
</dbReference>
<dbReference type="InterPro" id="IPR011333">
    <property type="entry name" value="SKP1/BTB/POZ_sf"/>
</dbReference>
<comment type="caution">
    <text evidence="5">The sequence shown here is derived from an EMBL/GenBank/DDBJ whole genome shotgun (WGS) entry which is preliminary data.</text>
</comment>
<sequence length="372" mass="41433">MKPYVQSDPESLHRLFTPFHTMGNNPTSSVKKPISETLSRCWTEGVTTAHNFEVMEYSLLEGMGAGKFVSSSMFTLSAYGWNIRMYPDGEKEEDNAAYVSVFLCFYSGTPDVKVKCTFSLLEKDGKESNLVSTKHTVVSVGASWGYPHFIEKSKLQELLSRNDDCFTIRCVLTVIKEIRTEDVSTVIVPVPESNLHTHFASMLKDGEGVDVTFSVGNQLFSAHRCVLAARSPVFKAELFGQMNETTVKRVEINDMEPAIFDALLYFIYTDSLSGDCDVDQSVALQHSLVAVDRYGLDRLKAICEWKLCQKIDVQTVSTILALAEQHNSMQLKHACLGYMSSLDVLPVVKETDGFKHLAASCPSIAMDILDKL</sequence>
<dbReference type="Pfam" id="PF22486">
    <property type="entry name" value="MATH_2"/>
    <property type="match status" value="1"/>
</dbReference>
<dbReference type="SMART" id="SM00061">
    <property type="entry name" value="MATH"/>
    <property type="match status" value="1"/>
</dbReference>
<comment type="pathway">
    <text evidence="1">Protein modification; protein ubiquitination.</text>
</comment>
<dbReference type="PANTHER" id="PTHR26379:SF488">
    <property type="entry name" value="OS04G0625400 PROTEIN"/>
    <property type="match status" value="1"/>
</dbReference>
<dbReference type="InterPro" id="IPR000210">
    <property type="entry name" value="BTB/POZ_dom"/>
</dbReference>
<comment type="similarity">
    <text evidence="2">Belongs to the Tdpoz family.</text>
</comment>
<protein>
    <recommendedName>
        <fullName evidence="7">Speckle-type POZ protein</fullName>
    </recommendedName>
</protein>
<organism evidence="5 6">
    <name type="scientific">Lolium multiflorum</name>
    <name type="common">Italian ryegrass</name>
    <name type="synonym">Lolium perenne subsp. multiflorum</name>
    <dbReference type="NCBI Taxonomy" id="4521"/>
    <lineage>
        <taxon>Eukaryota</taxon>
        <taxon>Viridiplantae</taxon>
        <taxon>Streptophyta</taxon>
        <taxon>Embryophyta</taxon>
        <taxon>Tracheophyta</taxon>
        <taxon>Spermatophyta</taxon>
        <taxon>Magnoliopsida</taxon>
        <taxon>Liliopsida</taxon>
        <taxon>Poales</taxon>
        <taxon>Poaceae</taxon>
        <taxon>BOP clade</taxon>
        <taxon>Pooideae</taxon>
        <taxon>Poodae</taxon>
        <taxon>Poeae</taxon>
        <taxon>Poeae Chloroplast Group 2 (Poeae type)</taxon>
        <taxon>Loliodinae</taxon>
        <taxon>Loliinae</taxon>
        <taxon>Lolium</taxon>
    </lineage>
</organism>
<dbReference type="InterPro" id="IPR056423">
    <property type="entry name" value="BACK_BPM_SPOP"/>
</dbReference>
<dbReference type="PROSITE" id="PS50144">
    <property type="entry name" value="MATH"/>
    <property type="match status" value="1"/>
</dbReference>
<dbReference type="CDD" id="cd00121">
    <property type="entry name" value="MATH"/>
    <property type="match status" value="1"/>
</dbReference>
<dbReference type="InterPro" id="IPR045005">
    <property type="entry name" value="BPM1-6"/>
</dbReference>
<dbReference type="Proteomes" id="UP001231189">
    <property type="component" value="Unassembled WGS sequence"/>
</dbReference>
<dbReference type="Gene3D" id="1.25.40.420">
    <property type="match status" value="1"/>
</dbReference>
<dbReference type="PROSITE" id="PS50097">
    <property type="entry name" value="BTB"/>
    <property type="match status" value="1"/>
</dbReference>
<dbReference type="SUPFAM" id="SSF49599">
    <property type="entry name" value="TRAF domain-like"/>
    <property type="match status" value="1"/>
</dbReference>
<dbReference type="Pfam" id="PF00651">
    <property type="entry name" value="BTB"/>
    <property type="match status" value="1"/>
</dbReference>
<dbReference type="Gene3D" id="3.30.710.10">
    <property type="entry name" value="Potassium Channel Kv1.1, Chain A"/>
    <property type="match status" value="1"/>
</dbReference>
<feature type="domain" description="BTB" evidence="3">
    <location>
        <begin position="209"/>
        <end position="273"/>
    </location>
</feature>
<dbReference type="SUPFAM" id="SSF54695">
    <property type="entry name" value="POZ domain"/>
    <property type="match status" value="1"/>
</dbReference>
<evidence type="ECO:0000256" key="2">
    <source>
        <dbReference type="ARBA" id="ARBA00010846"/>
    </source>
</evidence>
<dbReference type="GO" id="GO:0016567">
    <property type="term" value="P:protein ubiquitination"/>
    <property type="evidence" value="ECO:0007669"/>
    <property type="project" value="InterPro"/>
</dbReference>
<evidence type="ECO:0000313" key="5">
    <source>
        <dbReference type="EMBL" id="KAK1653647.1"/>
    </source>
</evidence>
<evidence type="ECO:0000259" key="4">
    <source>
        <dbReference type="PROSITE" id="PS50144"/>
    </source>
</evidence>
<feature type="domain" description="MATH" evidence="4">
    <location>
        <begin position="47"/>
        <end position="172"/>
    </location>
</feature>
<dbReference type="EMBL" id="JAUUTY010000004">
    <property type="protein sequence ID" value="KAK1653647.1"/>
    <property type="molecule type" value="Genomic_DNA"/>
</dbReference>
<dbReference type="SMART" id="SM00225">
    <property type="entry name" value="BTB"/>
    <property type="match status" value="1"/>
</dbReference>
<keyword evidence="6" id="KW-1185">Reference proteome</keyword>
<evidence type="ECO:0000313" key="6">
    <source>
        <dbReference type="Proteomes" id="UP001231189"/>
    </source>
</evidence>
<dbReference type="Pfam" id="PF24570">
    <property type="entry name" value="BACK_BPM_SPOP"/>
    <property type="match status" value="1"/>
</dbReference>
<dbReference type="PANTHER" id="PTHR26379">
    <property type="entry name" value="BTB/POZ AND MATH DOMAIN-CONTAINING PROTEIN 1"/>
    <property type="match status" value="1"/>
</dbReference>
<dbReference type="AlphaFoldDB" id="A0AAD8SK47"/>